<dbReference type="InterPro" id="IPR002563">
    <property type="entry name" value="Flavin_Rdtase-like_dom"/>
</dbReference>
<dbReference type="STRING" id="158898.SAMN04488548_1343966"/>
<accession>A0A1H2KXE6</accession>
<dbReference type="SUPFAM" id="SSF50475">
    <property type="entry name" value="FMN-binding split barrel"/>
    <property type="match status" value="1"/>
</dbReference>
<dbReference type="GO" id="GO:0010181">
    <property type="term" value="F:FMN binding"/>
    <property type="evidence" value="ECO:0007669"/>
    <property type="project" value="InterPro"/>
</dbReference>
<sequence>MSTNVVPTTDLDSAELRKAFGAFPTGVVALAGISDTEPTVIVASSFAVGVSQEPPLVMFAVQQSSTTWPMLRNLPSLGVSVLGESHTDVIRQLSSKDKTQRFAGVGTTVLPSGALLLDDAPVHFECAIESSHTAGDHQIVVLRVTGLANDHSKQPIVFHRSAFARLSA</sequence>
<dbReference type="OrthoDB" id="9792858at2"/>
<dbReference type="GO" id="GO:0042602">
    <property type="term" value="F:riboflavin reductase (NADPH) activity"/>
    <property type="evidence" value="ECO:0007669"/>
    <property type="project" value="TreeGrafter"/>
</dbReference>
<dbReference type="AlphaFoldDB" id="A0A1H2KXE6"/>
<feature type="domain" description="Flavin reductase like" evidence="3">
    <location>
        <begin position="20"/>
        <end position="165"/>
    </location>
</feature>
<name>A0A1H2KXE6_9ACTN</name>
<protein>
    <submittedName>
        <fullName evidence="4">NADH-FMN oxidoreductase RutF, flavin reductase (DIM6/NTAB) family</fullName>
    </submittedName>
</protein>
<dbReference type="Proteomes" id="UP000183180">
    <property type="component" value="Unassembled WGS sequence"/>
</dbReference>
<evidence type="ECO:0000259" key="3">
    <source>
        <dbReference type="SMART" id="SM00903"/>
    </source>
</evidence>
<dbReference type="InterPro" id="IPR012349">
    <property type="entry name" value="Split_barrel_FMN-bd"/>
</dbReference>
<evidence type="ECO:0000313" key="4">
    <source>
        <dbReference type="EMBL" id="SDU73447.1"/>
    </source>
</evidence>
<dbReference type="InterPro" id="IPR050268">
    <property type="entry name" value="NADH-dep_flavin_reductase"/>
</dbReference>
<dbReference type="SMART" id="SM00903">
    <property type="entry name" value="Flavin_Reduct"/>
    <property type="match status" value="1"/>
</dbReference>
<dbReference type="PANTHER" id="PTHR30466">
    <property type="entry name" value="FLAVIN REDUCTASE"/>
    <property type="match status" value="1"/>
</dbReference>
<evidence type="ECO:0000313" key="5">
    <source>
        <dbReference type="Proteomes" id="UP000183180"/>
    </source>
</evidence>
<proteinExistence type="inferred from homology"/>
<keyword evidence="2" id="KW-0560">Oxidoreductase</keyword>
<dbReference type="RefSeq" id="WP_074852467.1">
    <property type="nucleotide sequence ID" value="NZ_FNLM01000034.1"/>
</dbReference>
<evidence type="ECO:0000256" key="2">
    <source>
        <dbReference type="ARBA" id="ARBA00023002"/>
    </source>
</evidence>
<reference evidence="4 5" key="1">
    <citation type="submission" date="2016-10" db="EMBL/GenBank/DDBJ databases">
        <authorList>
            <person name="de Groot N.N."/>
        </authorList>
    </citation>
    <scope>NUCLEOTIDE SEQUENCE [LARGE SCALE GENOMIC DNA]</scope>
    <source>
        <strain evidence="4 5">DSM 44215</strain>
    </source>
</reference>
<dbReference type="PANTHER" id="PTHR30466:SF11">
    <property type="entry name" value="FLAVIN-DEPENDENT MONOOXYGENASE, REDUCTASE SUBUNIT HSAB"/>
    <property type="match status" value="1"/>
</dbReference>
<comment type="similarity">
    <text evidence="1">Belongs to the non-flavoprotein flavin reductase family.</text>
</comment>
<dbReference type="Gene3D" id="2.30.110.10">
    <property type="entry name" value="Electron Transport, Fmn-binding Protein, Chain A"/>
    <property type="match status" value="1"/>
</dbReference>
<dbReference type="Pfam" id="PF01613">
    <property type="entry name" value="Flavin_Reduct"/>
    <property type="match status" value="1"/>
</dbReference>
<evidence type="ECO:0000256" key="1">
    <source>
        <dbReference type="ARBA" id="ARBA00008898"/>
    </source>
</evidence>
<dbReference type="EMBL" id="FNLM01000034">
    <property type="protein sequence ID" value="SDU73447.1"/>
    <property type="molecule type" value="Genomic_DNA"/>
</dbReference>
<gene>
    <name evidence="4" type="ORF">SAMN04488548_1343966</name>
</gene>
<organism evidence="4 5">
    <name type="scientific">Gordonia westfalica</name>
    <dbReference type="NCBI Taxonomy" id="158898"/>
    <lineage>
        <taxon>Bacteria</taxon>
        <taxon>Bacillati</taxon>
        <taxon>Actinomycetota</taxon>
        <taxon>Actinomycetes</taxon>
        <taxon>Mycobacteriales</taxon>
        <taxon>Gordoniaceae</taxon>
        <taxon>Gordonia</taxon>
    </lineage>
</organism>